<dbReference type="AlphaFoldDB" id="A0A0M3JGR1"/>
<name>A0A0M3JGR1_ANISI</name>
<accession>A0A0M3JGR1</accession>
<evidence type="ECO:0000313" key="1">
    <source>
        <dbReference type="EMBL" id="VDK27379.1"/>
    </source>
</evidence>
<sequence length="119" mass="13902">MSGLNDLNDRTEYSIVHDLIRRSNDVVYDRSLFDSLKQKIYLYQNHRQLETAFSIPPNGWQLEFPTIPKTETEFDNQRDMWNEAGIGPQVSAVVCNEEQRGLLAILIEIVHKPRQNRNT</sequence>
<reference evidence="3" key="1">
    <citation type="submission" date="2017-02" db="UniProtKB">
        <authorList>
            <consortium name="WormBaseParasite"/>
        </authorList>
    </citation>
    <scope>IDENTIFICATION</scope>
</reference>
<dbReference type="Proteomes" id="UP000267096">
    <property type="component" value="Unassembled WGS sequence"/>
</dbReference>
<evidence type="ECO:0000313" key="3">
    <source>
        <dbReference type="WBParaSite" id="ASIM_0000681701-mRNA-1"/>
    </source>
</evidence>
<organism evidence="3">
    <name type="scientific">Anisakis simplex</name>
    <name type="common">Herring worm</name>
    <dbReference type="NCBI Taxonomy" id="6269"/>
    <lineage>
        <taxon>Eukaryota</taxon>
        <taxon>Metazoa</taxon>
        <taxon>Ecdysozoa</taxon>
        <taxon>Nematoda</taxon>
        <taxon>Chromadorea</taxon>
        <taxon>Rhabditida</taxon>
        <taxon>Spirurina</taxon>
        <taxon>Ascaridomorpha</taxon>
        <taxon>Ascaridoidea</taxon>
        <taxon>Anisakidae</taxon>
        <taxon>Anisakis</taxon>
        <taxon>Anisakis simplex complex</taxon>
    </lineage>
</organism>
<dbReference type="EMBL" id="UYRR01014585">
    <property type="protein sequence ID" value="VDK27379.1"/>
    <property type="molecule type" value="Genomic_DNA"/>
</dbReference>
<protein>
    <submittedName>
        <fullName evidence="3">Structural protein</fullName>
    </submittedName>
</protein>
<keyword evidence="2" id="KW-1185">Reference proteome</keyword>
<proteinExistence type="predicted"/>
<reference evidence="1 2" key="2">
    <citation type="submission" date="2018-11" db="EMBL/GenBank/DDBJ databases">
        <authorList>
            <consortium name="Pathogen Informatics"/>
        </authorList>
    </citation>
    <scope>NUCLEOTIDE SEQUENCE [LARGE SCALE GENOMIC DNA]</scope>
</reference>
<gene>
    <name evidence="1" type="ORF">ASIM_LOCUS6600</name>
</gene>
<dbReference type="WBParaSite" id="ASIM_0000681701-mRNA-1">
    <property type="protein sequence ID" value="ASIM_0000681701-mRNA-1"/>
    <property type="gene ID" value="ASIM_0000681701"/>
</dbReference>
<evidence type="ECO:0000313" key="2">
    <source>
        <dbReference type="Proteomes" id="UP000267096"/>
    </source>
</evidence>